<keyword evidence="6 9" id="KW-1133">Transmembrane helix</keyword>
<proteinExistence type="predicted"/>
<evidence type="ECO:0000256" key="2">
    <source>
        <dbReference type="ARBA" id="ARBA00022475"/>
    </source>
</evidence>
<dbReference type="Pfam" id="PF01656">
    <property type="entry name" value="CbiA"/>
    <property type="match status" value="1"/>
</dbReference>
<dbReference type="Pfam" id="PF02706">
    <property type="entry name" value="Wzz"/>
    <property type="match status" value="1"/>
</dbReference>
<evidence type="ECO:0000256" key="4">
    <source>
        <dbReference type="ARBA" id="ARBA00022741"/>
    </source>
</evidence>
<feature type="coiled-coil region" evidence="8">
    <location>
        <begin position="277"/>
        <end position="334"/>
    </location>
</feature>
<feature type="domain" description="CobQ/CobB/MinD/ParA nucleotide binding" evidence="10">
    <location>
        <begin position="525"/>
        <end position="566"/>
    </location>
</feature>
<keyword evidence="4" id="KW-0547">Nucleotide-binding</keyword>
<dbReference type="InterPro" id="IPR003856">
    <property type="entry name" value="LPS_length_determ_N"/>
</dbReference>
<keyword evidence="3 9" id="KW-0812">Transmembrane</keyword>
<dbReference type="SUPFAM" id="SSF52540">
    <property type="entry name" value="P-loop containing nucleoside triphosphate hydrolases"/>
    <property type="match status" value="1"/>
</dbReference>
<feature type="domain" description="Polysaccharide chain length determinant N-terminal" evidence="11">
    <location>
        <begin position="4"/>
        <end position="93"/>
    </location>
</feature>
<keyword evidence="13" id="KW-1185">Reference proteome</keyword>
<evidence type="ECO:0000256" key="7">
    <source>
        <dbReference type="ARBA" id="ARBA00023136"/>
    </source>
</evidence>
<dbReference type="PANTHER" id="PTHR32309:SF13">
    <property type="entry name" value="FERRIC ENTEROBACTIN TRANSPORT PROTEIN FEPE"/>
    <property type="match status" value="1"/>
</dbReference>
<dbReference type="CDD" id="cd05387">
    <property type="entry name" value="BY-kinase"/>
    <property type="match status" value="1"/>
</dbReference>
<name>A0ABM8PUP2_9HYPH</name>
<evidence type="ECO:0000256" key="8">
    <source>
        <dbReference type="SAM" id="Coils"/>
    </source>
</evidence>
<dbReference type="InterPro" id="IPR027417">
    <property type="entry name" value="P-loop_NTPase"/>
</dbReference>
<protein>
    <submittedName>
        <fullName evidence="12">Chromosome partitioning protein ParA</fullName>
    </submittedName>
</protein>
<evidence type="ECO:0000256" key="1">
    <source>
        <dbReference type="ARBA" id="ARBA00004651"/>
    </source>
</evidence>
<dbReference type="Proteomes" id="UP000601041">
    <property type="component" value="Unassembled WGS sequence"/>
</dbReference>
<evidence type="ECO:0000313" key="12">
    <source>
        <dbReference type="EMBL" id="CAD7049461.1"/>
    </source>
</evidence>
<dbReference type="EMBL" id="CABFWE030000011">
    <property type="protein sequence ID" value="CAD7049461.1"/>
    <property type="molecule type" value="Genomic_DNA"/>
</dbReference>
<dbReference type="InterPro" id="IPR002586">
    <property type="entry name" value="CobQ/CobB/MinD/ParA_Nub-bd_dom"/>
</dbReference>
<dbReference type="Gene3D" id="3.40.50.300">
    <property type="entry name" value="P-loop containing nucleotide triphosphate hydrolases"/>
    <property type="match status" value="1"/>
</dbReference>
<feature type="transmembrane region" description="Helical" evidence="9">
    <location>
        <begin position="18"/>
        <end position="39"/>
    </location>
</feature>
<gene>
    <name evidence="12" type="ORF">RHAB21_04041</name>
</gene>
<comment type="caution">
    <text evidence="12">The sequence shown here is derived from an EMBL/GenBank/DDBJ whole genome shotgun (WGS) entry which is preliminary data.</text>
</comment>
<dbReference type="InterPro" id="IPR050445">
    <property type="entry name" value="Bact_polysacc_biosynth/exp"/>
</dbReference>
<comment type="subcellular location">
    <subcellularLocation>
        <location evidence="1">Cell membrane</location>
        <topology evidence="1">Multi-pass membrane protein</topology>
    </subcellularLocation>
</comment>
<evidence type="ECO:0000259" key="11">
    <source>
        <dbReference type="Pfam" id="PF02706"/>
    </source>
</evidence>
<keyword evidence="8" id="KW-0175">Coiled coil</keyword>
<organism evidence="12 13">
    <name type="scientific">Pseudorhizobium halotolerans</name>
    <dbReference type="NCBI Taxonomy" id="1233081"/>
    <lineage>
        <taxon>Bacteria</taxon>
        <taxon>Pseudomonadati</taxon>
        <taxon>Pseudomonadota</taxon>
        <taxon>Alphaproteobacteria</taxon>
        <taxon>Hyphomicrobiales</taxon>
        <taxon>Rhizobiaceae</taxon>
        <taxon>Rhizobium/Agrobacterium group</taxon>
        <taxon>Pseudorhizobium</taxon>
    </lineage>
</organism>
<sequence>MQSDIDLRSLLGIVRRQLWLILSIVVGLTALAAIITYSLEPRYSASAQVFVDTAAKGILDAEEPTRNSGSDNARVDTEVVITRTDEILLSVINSENLVADDEFGVKISLTDRALQLLRLKSAAAPAPEEAAADVLDNFRDSVRVSRRGMTYVIDVTVTSEDPAKAARLANAVAKASIQKQMDTKVAAIREARDRVQPALEQARQTLTSTSRSIDTFIDRNIELLREQGSPSVGMFYDELTRIRSQRERDFQRLQTLDQTIRQNDYASLFQNLQSDAARELQQRQEELAGQIAQADANEAIELRAELQRVTESIRNEAARAMDQYRGQLATAEQQETSIRSNLLNAVMGSNLPDTAVGDLYSLANQVQSAKKNFDDLSMQAGRMDILAALQLPDSGVISNATPPREPSYPRKGVILPLAFMMALGLGVGLAFVREYFVGGLTSEDQVETVLRLPLVSVTPREAEETKAETGAQTLSDIIIRSPLSMFAESVRRIRVAIDQHLFKKQGIREEGSGGTVIMVSSALPNEGKSTMALSLARTYALSGKRTLLIDCDLRKPSLHRHLGLEPSTGFVEFLRGAETGASLPKLTVTDQPTGLTVLLSGRRSSFPTDDLFMGPEIARLIAVARRNFDYIILDTPPVEPVVDGLYLARQADVITFIVRWAVTPQASAKHAVAALRESAPEGTPILAVLNQQERAKLFGYYSYSDYYVD</sequence>
<evidence type="ECO:0000256" key="3">
    <source>
        <dbReference type="ARBA" id="ARBA00022692"/>
    </source>
</evidence>
<evidence type="ECO:0000259" key="10">
    <source>
        <dbReference type="Pfam" id="PF01656"/>
    </source>
</evidence>
<evidence type="ECO:0000256" key="6">
    <source>
        <dbReference type="ARBA" id="ARBA00022989"/>
    </source>
</evidence>
<reference evidence="12 13" key="1">
    <citation type="submission" date="2020-11" db="EMBL/GenBank/DDBJ databases">
        <authorList>
            <person name="Lassalle F."/>
        </authorList>
    </citation>
    <scope>NUCLEOTIDE SEQUENCE [LARGE SCALE GENOMIC DNA]</scope>
    <source>
        <strain evidence="12 13">AB21</strain>
    </source>
</reference>
<keyword evidence="2" id="KW-1003">Cell membrane</keyword>
<keyword evidence="7 9" id="KW-0472">Membrane</keyword>
<dbReference type="InterPro" id="IPR005702">
    <property type="entry name" value="Wzc-like_C"/>
</dbReference>
<evidence type="ECO:0000313" key="13">
    <source>
        <dbReference type="Proteomes" id="UP000601041"/>
    </source>
</evidence>
<dbReference type="RefSeq" id="WP_142589078.1">
    <property type="nucleotide sequence ID" value="NZ_CABFWE030000011.1"/>
</dbReference>
<evidence type="ECO:0000256" key="9">
    <source>
        <dbReference type="SAM" id="Phobius"/>
    </source>
</evidence>
<accession>A0ABM8PUP2</accession>
<evidence type="ECO:0000256" key="5">
    <source>
        <dbReference type="ARBA" id="ARBA00022840"/>
    </source>
</evidence>
<keyword evidence="5" id="KW-0067">ATP-binding</keyword>
<dbReference type="PANTHER" id="PTHR32309">
    <property type="entry name" value="TYROSINE-PROTEIN KINASE"/>
    <property type="match status" value="1"/>
</dbReference>